<dbReference type="Pfam" id="PF02586">
    <property type="entry name" value="SRAP"/>
    <property type="match status" value="1"/>
</dbReference>
<evidence type="ECO:0000256" key="7">
    <source>
        <dbReference type="ARBA" id="ARBA00023239"/>
    </source>
</evidence>
<organism evidence="9 10">
    <name type="scientific">Funiculus sociatus GB2-A5</name>
    <dbReference type="NCBI Taxonomy" id="2933946"/>
    <lineage>
        <taxon>Bacteria</taxon>
        <taxon>Bacillati</taxon>
        <taxon>Cyanobacteriota</taxon>
        <taxon>Cyanophyceae</taxon>
        <taxon>Coleofasciculales</taxon>
        <taxon>Coleofasciculaceae</taxon>
        <taxon>Funiculus</taxon>
    </lineage>
</organism>
<name>A0ABV0JIN5_9CYAN</name>
<dbReference type="InterPro" id="IPR036590">
    <property type="entry name" value="SRAP-like"/>
</dbReference>
<evidence type="ECO:0000256" key="1">
    <source>
        <dbReference type="ARBA" id="ARBA00008136"/>
    </source>
</evidence>
<dbReference type="Proteomes" id="UP001442494">
    <property type="component" value="Unassembled WGS sequence"/>
</dbReference>
<dbReference type="PANTHER" id="PTHR13604:SF0">
    <property type="entry name" value="ABASIC SITE PROCESSING PROTEIN HMCES"/>
    <property type="match status" value="1"/>
</dbReference>
<evidence type="ECO:0000313" key="10">
    <source>
        <dbReference type="Proteomes" id="UP001442494"/>
    </source>
</evidence>
<keyword evidence="2 8" id="KW-0645">Protease</keyword>
<evidence type="ECO:0000256" key="2">
    <source>
        <dbReference type="ARBA" id="ARBA00022670"/>
    </source>
</evidence>
<evidence type="ECO:0000256" key="6">
    <source>
        <dbReference type="ARBA" id="ARBA00023125"/>
    </source>
</evidence>
<keyword evidence="6" id="KW-0238">DNA-binding</keyword>
<sequence>MCGRFSQSKSAETIAQVFQVNNVPPLTPRYNIAPTQQIQTILQNAEQSQREFQILHWGLIPSWAKDPKMGARMINARAETVAEKPSFRAAFKQRRCLILADGFYEWQQQEKKKQPFYFRMNDENPFAFAGLWEHWKSDDGEVINSCTILTTEPNDLMRPVHNRMPVIIDPKDYDLWLDTEVKTPELLQPLLHPYSAEEMTAYPVSTKVNKPVNDSAELINSL</sequence>
<dbReference type="RefSeq" id="WP_190420436.1">
    <property type="nucleotide sequence ID" value="NZ_JAMPKK010000003.1"/>
</dbReference>
<evidence type="ECO:0000256" key="8">
    <source>
        <dbReference type="RuleBase" id="RU364100"/>
    </source>
</evidence>
<dbReference type="PANTHER" id="PTHR13604">
    <property type="entry name" value="DC12-RELATED"/>
    <property type="match status" value="1"/>
</dbReference>
<keyword evidence="7" id="KW-0456">Lyase</keyword>
<protein>
    <recommendedName>
        <fullName evidence="8">Abasic site processing protein</fullName>
        <ecNumber evidence="8">3.4.-.-</ecNumber>
    </recommendedName>
</protein>
<dbReference type="EC" id="3.4.-.-" evidence="8"/>
<dbReference type="InterPro" id="IPR003738">
    <property type="entry name" value="SRAP"/>
</dbReference>
<accession>A0ABV0JIN5</accession>
<evidence type="ECO:0000256" key="4">
    <source>
        <dbReference type="ARBA" id="ARBA00022801"/>
    </source>
</evidence>
<proteinExistence type="inferred from homology"/>
<dbReference type="Gene3D" id="3.90.1680.10">
    <property type="entry name" value="SOS response associated peptidase-like"/>
    <property type="match status" value="1"/>
</dbReference>
<reference evidence="9 10" key="1">
    <citation type="submission" date="2022-04" db="EMBL/GenBank/DDBJ databases">
        <title>Positive selection, recombination, and allopatry shape intraspecific diversity of widespread and dominant cyanobacteria.</title>
        <authorList>
            <person name="Wei J."/>
            <person name="Shu W."/>
            <person name="Hu C."/>
        </authorList>
    </citation>
    <scope>NUCLEOTIDE SEQUENCE [LARGE SCALE GENOMIC DNA]</scope>
    <source>
        <strain evidence="9 10">GB2-A5</strain>
    </source>
</reference>
<dbReference type="EMBL" id="JAMPKK010000003">
    <property type="protein sequence ID" value="MEP0863306.1"/>
    <property type="molecule type" value="Genomic_DNA"/>
</dbReference>
<keyword evidence="10" id="KW-1185">Reference proteome</keyword>
<gene>
    <name evidence="9" type="ORF">NDI37_02350</name>
</gene>
<evidence type="ECO:0000256" key="5">
    <source>
        <dbReference type="ARBA" id="ARBA00023124"/>
    </source>
</evidence>
<dbReference type="SUPFAM" id="SSF143081">
    <property type="entry name" value="BB1717-like"/>
    <property type="match status" value="1"/>
</dbReference>
<comment type="similarity">
    <text evidence="1 8">Belongs to the SOS response-associated peptidase family.</text>
</comment>
<evidence type="ECO:0000256" key="3">
    <source>
        <dbReference type="ARBA" id="ARBA00022763"/>
    </source>
</evidence>
<keyword evidence="3" id="KW-0227">DNA damage</keyword>
<keyword evidence="4 8" id="KW-0378">Hydrolase</keyword>
<evidence type="ECO:0000313" key="9">
    <source>
        <dbReference type="EMBL" id="MEP0863306.1"/>
    </source>
</evidence>
<comment type="caution">
    <text evidence="9">The sequence shown here is derived from an EMBL/GenBank/DDBJ whole genome shotgun (WGS) entry which is preliminary data.</text>
</comment>
<keyword evidence="5" id="KW-0190">Covalent protein-DNA linkage</keyword>